<comment type="caution">
    <text evidence="2">The sequence shown here is derived from an EMBL/GenBank/DDBJ whole genome shotgun (WGS) entry which is preliminary data.</text>
</comment>
<keyword evidence="1" id="KW-0472">Membrane</keyword>
<gene>
    <name evidence="2" type="ORF">PL594_03660</name>
</gene>
<dbReference type="AlphaFoldDB" id="A0AAP3NJY7"/>
<protein>
    <submittedName>
        <fullName evidence="2">Uncharacterized protein</fullName>
    </submittedName>
</protein>
<sequence>MMKILYLLMLIAGLLWIGDFSITLKPFSVSLPCWYKTVGILLFWLSMTIYVLGEHTKGYKEGFDTGVKKCIEILDRNCHSKEINNDETVQNQ</sequence>
<proteinExistence type="predicted"/>
<evidence type="ECO:0000256" key="1">
    <source>
        <dbReference type="SAM" id="Phobius"/>
    </source>
</evidence>
<keyword evidence="1" id="KW-0812">Transmembrane</keyword>
<feature type="transmembrane region" description="Helical" evidence="1">
    <location>
        <begin position="34"/>
        <end position="53"/>
    </location>
</feature>
<dbReference type="Proteomes" id="UP001210999">
    <property type="component" value="Unassembled WGS sequence"/>
</dbReference>
<reference evidence="2" key="1">
    <citation type="submission" date="2023-01" db="EMBL/GenBank/DDBJ databases">
        <title>Human gut microbiome strain richness.</title>
        <authorList>
            <person name="Chen-Liaw A."/>
        </authorList>
    </citation>
    <scope>NUCLEOTIDE SEQUENCE</scope>
    <source>
        <strain evidence="2">H9_m1001271B151109d0_201107</strain>
    </source>
</reference>
<dbReference type="EMBL" id="JAQKEI010000004">
    <property type="protein sequence ID" value="MDB0850612.1"/>
    <property type="molecule type" value="Genomic_DNA"/>
</dbReference>
<evidence type="ECO:0000313" key="3">
    <source>
        <dbReference type="Proteomes" id="UP001210999"/>
    </source>
</evidence>
<keyword evidence="1" id="KW-1133">Transmembrane helix</keyword>
<accession>A0AAP3NJY7</accession>
<name>A0AAP3NJY7_PHOVU</name>
<organism evidence="2 3">
    <name type="scientific">Phocaeicola vulgatus</name>
    <name type="common">Bacteroides vulgatus</name>
    <dbReference type="NCBI Taxonomy" id="821"/>
    <lineage>
        <taxon>Bacteria</taxon>
        <taxon>Pseudomonadati</taxon>
        <taxon>Bacteroidota</taxon>
        <taxon>Bacteroidia</taxon>
        <taxon>Bacteroidales</taxon>
        <taxon>Bacteroidaceae</taxon>
        <taxon>Phocaeicola</taxon>
    </lineage>
</organism>
<evidence type="ECO:0000313" key="2">
    <source>
        <dbReference type="EMBL" id="MDB0850612.1"/>
    </source>
</evidence>